<evidence type="ECO:0000313" key="2">
    <source>
        <dbReference type="EMBL" id="KAL2063597.1"/>
    </source>
</evidence>
<keyword evidence="1" id="KW-0732">Signal</keyword>
<proteinExistence type="predicted"/>
<protein>
    <submittedName>
        <fullName evidence="2">Uncharacterized protein</fullName>
    </submittedName>
</protein>
<sequence>MFRILLAPLIFALAFQSASATDPLGLCARSAPRSCSGNDLEQLFINTGPITTLNCNFTLSTTLNGNTMPYAINAFNPNNQLFPIPFSSFSPTYQNPVVKFSLTDRVIETMLAPYPDLQDGREVYEETLMMMKDPDKFGSSDTILMSEPGHLGLEVPVEGRMKWQCINGSVNLVLVAPDGKNFVTEAEAFRQRYPAPLLIDNAYLGRFFTSGGVYQKIDVVVHILYDE</sequence>
<evidence type="ECO:0000313" key="3">
    <source>
        <dbReference type="Proteomes" id="UP001595075"/>
    </source>
</evidence>
<comment type="caution">
    <text evidence="2">The sequence shown here is derived from an EMBL/GenBank/DDBJ whole genome shotgun (WGS) entry which is preliminary data.</text>
</comment>
<keyword evidence="3" id="KW-1185">Reference proteome</keyword>
<organism evidence="2 3">
    <name type="scientific">Oculimacula yallundae</name>
    <dbReference type="NCBI Taxonomy" id="86028"/>
    <lineage>
        <taxon>Eukaryota</taxon>
        <taxon>Fungi</taxon>
        <taxon>Dikarya</taxon>
        <taxon>Ascomycota</taxon>
        <taxon>Pezizomycotina</taxon>
        <taxon>Leotiomycetes</taxon>
        <taxon>Helotiales</taxon>
        <taxon>Ploettnerulaceae</taxon>
        <taxon>Oculimacula</taxon>
    </lineage>
</organism>
<accession>A0ABR4C1L2</accession>
<dbReference type="EMBL" id="JAZHXI010000015">
    <property type="protein sequence ID" value="KAL2063597.1"/>
    <property type="molecule type" value="Genomic_DNA"/>
</dbReference>
<name>A0ABR4C1L2_9HELO</name>
<reference evidence="2 3" key="1">
    <citation type="journal article" date="2024" name="Commun. Biol.">
        <title>Comparative genomic analysis of thermophilic fungi reveals convergent evolutionary adaptations and gene losses.</title>
        <authorList>
            <person name="Steindorff A.S."/>
            <person name="Aguilar-Pontes M.V."/>
            <person name="Robinson A.J."/>
            <person name="Andreopoulos B."/>
            <person name="LaButti K."/>
            <person name="Kuo A."/>
            <person name="Mondo S."/>
            <person name="Riley R."/>
            <person name="Otillar R."/>
            <person name="Haridas S."/>
            <person name="Lipzen A."/>
            <person name="Grimwood J."/>
            <person name="Schmutz J."/>
            <person name="Clum A."/>
            <person name="Reid I.D."/>
            <person name="Moisan M.C."/>
            <person name="Butler G."/>
            <person name="Nguyen T.T.M."/>
            <person name="Dewar K."/>
            <person name="Conant G."/>
            <person name="Drula E."/>
            <person name="Henrissat B."/>
            <person name="Hansel C."/>
            <person name="Singer S."/>
            <person name="Hutchinson M.I."/>
            <person name="de Vries R.P."/>
            <person name="Natvig D.O."/>
            <person name="Powell A.J."/>
            <person name="Tsang A."/>
            <person name="Grigoriev I.V."/>
        </authorList>
    </citation>
    <scope>NUCLEOTIDE SEQUENCE [LARGE SCALE GENOMIC DNA]</scope>
    <source>
        <strain evidence="2 3">CBS 494.80</strain>
    </source>
</reference>
<dbReference type="Proteomes" id="UP001595075">
    <property type="component" value="Unassembled WGS sequence"/>
</dbReference>
<feature type="signal peptide" evidence="1">
    <location>
        <begin position="1"/>
        <end position="20"/>
    </location>
</feature>
<gene>
    <name evidence="2" type="ORF">VTL71DRAFT_5402</name>
</gene>
<feature type="chain" id="PRO_5046656254" evidence="1">
    <location>
        <begin position="21"/>
        <end position="227"/>
    </location>
</feature>
<evidence type="ECO:0000256" key="1">
    <source>
        <dbReference type="SAM" id="SignalP"/>
    </source>
</evidence>